<keyword evidence="3" id="KW-0012">Acyltransferase</keyword>
<accession>A0ABW7YPD2</accession>
<dbReference type="Pfam" id="PF01757">
    <property type="entry name" value="Acyl_transf_3"/>
    <property type="match status" value="1"/>
</dbReference>
<keyword evidence="1" id="KW-0472">Membrane</keyword>
<feature type="transmembrane region" description="Helical" evidence="1">
    <location>
        <begin position="50"/>
        <end position="70"/>
    </location>
</feature>
<dbReference type="RefSeq" id="WP_397080870.1">
    <property type="nucleotide sequence ID" value="NZ_JBITGY010000002.1"/>
</dbReference>
<feature type="transmembrane region" description="Helical" evidence="1">
    <location>
        <begin position="90"/>
        <end position="108"/>
    </location>
</feature>
<feature type="transmembrane region" description="Helical" evidence="1">
    <location>
        <begin position="317"/>
        <end position="344"/>
    </location>
</feature>
<feature type="transmembrane region" description="Helical" evidence="1">
    <location>
        <begin position="263"/>
        <end position="280"/>
    </location>
</feature>
<comment type="caution">
    <text evidence="3">The sequence shown here is derived from an EMBL/GenBank/DDBJ whole genome shotgun (WGS) entry which is preliminary data.</text>
</comment>
<feature type="transmembrane region" description="Helical" evidence="1">
    <location>
        <begin position="292"/>
        <end position="310"/>
    </location>
</feature>
<reference evidence="3 4" key="1">
    <citation type="submission" date="2024-10" db="EMBL/GenBank/DDBJ databases">
        <title>The Natural Products Discovery Center: Release of the First 8490 Sequenced Strains for Exploring Actinobacteria Biosynthetic Diversity.</title>
        <authorList>
            <person name="Kalkreuter E."/>
            <person name="Kautsar S.A."/>
            <person name="Yang D."/>
            <person name="Bader C.D."/>
            <person name="Teijaro C.N."/>
            <person name="Fluegel L."/>
            <person name="Davis C.M."/>
            <person name="Simpson J.R."/>
            <person name="Lauterbach L."/>
            <person name="Steele A.D."/>
            <person name="Gui C."/>
            <person name="Meng S."/>
            <person name="Li G."/>
            <person name="Viehrig K."/>
            <person name="Ye F."/>
            <person name="Su P."/>
            <person name="Kiefer A.F."/>
            <person name="Nichols A."/>
            <person name="Cepeda A.J."/>
            <person name="Yan W."/>
            <person name="Fan B."/>
            <person name="Jiang Y."/>
            <person name="Adhikari A."/>
            <person name="Zheng C.-J."/>
            <person name="Schuster L."/>
            <person name="Cowan T.M."/>
            <person name="Smanski M.J."/>
            <person name="Chevrette M.G."/>
            <person name="De Carvalho L.P.S."/>
            <person name="Shen B."/>
        </authorList>
    </citation>
    <scope>NUCLEOTIDE SEQUENCE [LARGE SCALE GENOMIC DNA]</scope>
    <source>
        <strain evidence="3 4">NPDC050545</strain>
    </source>
</reference>
<dbReference type="PANTHER" id="PTHR23028:SF131">
    <property type="entry name" value="BLR2367 PROTEIN"/>
    <property type="match status" value="1"/>
</dbReference>
<evidence type="ECO:0000259" key="2">
    <source>
        <dbReference type="Pfam" id="PF01757"/>
    </source>
</evidence>
<evidence type="ECO:0000313" key="3">
    <source>
        <dbReference type="EMBL" id="MFI6497785.1"/>
    </source>
</evidence>
<keyword evidence="1" id="KW-0812">Transmembrane</keyword>
<feature type="transmembrane region" description="Helical" evidence="1">
    <location>
        <begin position="120"/>
        <end position="138"/>
    </location>
</feature>
<dbReference type="PANTHER" id="PTHR23028">
    <property type="entry name" value="ACETYLTRANSFERASE"/>
    <property type="match status" value="1"/>
</dbReference>
<keyword evidence="1" id="KW-1133">Transmembrane helix</keyword>
<keyword evidence="4" id="KW-1185">Reference proteome</keyword>
<proteinExistence type="predicted"/>
<feature type="domain" description="Acyltransferase 3" evidence="2">
    <location>
        <begin position="20"/>
        <end position="374"/>
    </location>
</feature>
<dbReference type="InterPro" id="IPR050879">
    <property type="entry name" value="Acyltransferase_3"/>
</dbReference>
<protein>
    <submittedName>
        <fullName evidence="3">Acyltransferase family protein</fullName>
        <ecNumber evidence="3">2.3.-.-</ecNumber>
    </submittedName>
</protein>
<sequence length="408" mass="43346">MPAAASPTLASPVTAPARLAWLDALRGIGALAVVAEHLLTWAVPWLRPTFINLGMFGVLVFFLVSGYIIPVSLERRGDVRGFWISRFFRLYPLYAGVIVIVLALSSWLPVRREVPRDPSAVAAHATMLLDVVGAGGVVNTMWTLSYEMVFYLMVTALFVTGVRVGRGLLSPAFAVAAMAAGLALADAPLAGPWLAWVSLVLFAAGLACVMTGVFRTAGAVVLGVMALGLLLTASPTPWFGAAILAVMFAGTAVHQWERGTGSLWPALAAGALVALTPVWALDAGWWWVQPGVWISTIALAVATFAGLMALRGRRLPGVLVWCGVISYSLYLLHLPILTVVIAITGDLRWAPAALQLGVSLLCLVLVVLASWLTYRLLERPMQALGRRLTSAGQKRGQLGNPGPVAVEQ</sequence>
<dbReference type="GO" id="GO:0016746">
    <property type="term" value="F:acyltransferase activity"/>
    <property type="evidence" value="ECO:0007669"/>
    <property type="project" value="UniProtKB-KW"/>
</dbReference>
<dbReference type="InterPro" id="IPR002656">
    <property type="entry name" value="Acyl_transf_3_dom"/>
</dbReference>
<feature type="transmembrane region" description="Helical" evidence="1">
    <location>
        <begin position="191"/>
        <end position="209"/>
    </location>
</feature>
<dbReference type="EMBL" id="JBITGY010000002">
    <property type="protein sequence ID" value="MFI6497785.1"/>
    <property type="molecule type" value="Genomic_DNA"/>
</dbReference>
<gene>
    <name evidence="3" type="ORF">ACIBG2_10385</name>
</gene>
<dbReference type="Proteomes" id="UP001612741">
    <property type="component" value="Unassembled WGS sequence"/>
</dbReference>
<evidence type="ECO:0000313" key="4">
    <source>
        <dbReference type="Proteomes" id="UP001612741"/>
    </source>
</evidence>
<keyword evidence="3" id="KW-0808">Transferase</keyword>
<evidence type="ECO:0000256" key="1">
    <source>
        <dbReference type="SAM" id="Phobius"/>
    </source>
</evidence>
<feature type="transmembrane region" description="Helical" evidence="1">
    <location>
        <begin position="168"/>
        <end position="185"/>
    </location>
</feature>
<name>A0ABW7YPD2_9ACTN</name>
<feature type="transmembrane region" description="Helical" evidence="1">
    <location>
        <begin position="356"/>
        <end position="377"/>
    </location>
</feature>
<feature type="transmembrane region" description="Helical" evidence="1">
    <location>
        <begin position="24"/>
        <end position="43"/>
    </location>
</feature>
<dbReference type="EC" id="2.3.-.-" evidence="3"/>
<organism evidence="3 4">
    <name type="scientific">Nonomuraea typhae</name>
    <dbReference type="NCBI Taxonomy" id="2603600"/>
    <lineage>
        <taxon>Bacteria</taxon>
        <taxon>Bacillati</taxon>
        <taxon>Actinomycetota</taxon>
        <taxon>Actinomycetes</taxon>
        <taxon>Streptosporangiales</taxon>
        <taxon>Streptosporangiaceae</taxon>
        <taxon>Nonomuraea</taxon>
    </lineage>
</organism>